<protein>
    <submittedName>
        <fullName evidence="1">Uncharacterized protein</fullName>
    </submittedName>
</protein>
<comment type="caution">
    <text evidence="1">The sequence shown here is derived from an EMBL/GenBank/DDBJ whole genome shotgun (WGS) entry which is preliminary data.</text>
</comment>
<accession>K2F667</accession>
<reference evidence="1" key="1">
    <citation type="journal article" date="2012" name="Science">
        <title>Fermentation, hydrogen, and sulfur metabolism in multiple uncultivated bacterial phyla.</title>
        <authorList>
            <person name="Wrighton K.C."/>
            <person name="Thomas B.C."/>
            <person name="Sharon I."/>
            <person name="Miller C.S."/>
            <person name="Castelle C.J."/>
            <person name="VerBerkmoes N.C."/>
            <person name="Wilkins M.J."/>
            <person name="Hettich R.L."/>
            <person name="Lipton M.S."/>
            <person name="Williams K.H."/>
            <person name="Long P.E."/>
            <person name="Banfield J.F."/>
        </authorList>
    </citation>
    <scope>NUCLEOTIDE SEQUENCE [LARGE SCALE GENOMIC DNA]</scope>
</reference>
<dbReference type="EMBL" id="AMFJ01000757">
    <property type="protein sequence ID" value="EKE26566.1"/>
    <property type="molecule type" value="Genomic_DNA"/>
</dbReference>
<evidence type="ECO:0000313" key="1">
    <source>
        <dbReference type="EMBL" id="EKE26566.1"/>
    </source>
</evidence>
<gene>
    <name evidence="1" type="ORF">ACD_4C00241G0004</name>
</gene>
<proteinExistence type="predicted"/>
<organism evidence="1">
    <name type="scientific">uncultured bacterium</name>
    <name type="common">gcode 4</name>
    <dbReference type="NCBI Taxonomy" id="1234023"/>
    <lineage>
        <taxon>Bacteria</taxon>
        <taxon>environmental samples</taxon>
    </lineage>
</organism>
<name>K2F667_9BACT</name>
<sequence length="104" mass="12728">MHSRIETLKCLGNFELGKDNIWGTFEDIEIIELYNKLPDCNEDKKTIWEYIKLRFSWLIWQILEIDLWEPLKEALTPEEELQEQRLFETIKTFKEKYKNLEEMA</sequence>
<dbReference type="AlphaFoldDB" id="K2F667"/>